<sequence length="46" mass="4870">MNPSSTTTHLQATKEFVANVVPLQSLEASISAEVQDNQPKAADATE</sequence>
<evidence type="ECO:0000313" key="1">
    <source>
        <dbReference type="EMBL" id="GFD08809.1"/>
    </source>
</evidence>
<protein>
    <submittedName>
        <fullName evidence="1">Uncharacterized protein</fullName>
    </submittedName>
</protein>
<organism evidence="1">
    <name type="scientific">Tanacetum cinerariifolium</name>
    <name type="common">Dalmatian daisy</name>
    <name type="synonym">Chrysanthemum cinerariifolium</name>
    <dbReference type="NCBI Taxonomy" id="118510"/>
    <lineage>
        <taxon>Eukaryota</taxon>
        <taxon>Viridiplantae</taxon>
        <taxon>Streptophyta</taxon>
        <taxon>Embryophyta</taxon>
        <taxon>Tracheophyta</taxon>
        <taxon>Spermatophyta</taxon>
        <taxon>Magnoliopsida</taxon>
        <taxon>eudicotyledons</taxon>
        <taxon>Gunneridae</taxon>
        <taxon>Pentapetalae</taxon>
        <taxon>asterids</taxon>
        <taxon>campanulids</taxon>
        <taxon>Asterales</taxon>
        <taxon>Asteraceae</taxon>
        <taxon>Asteroideae</taxon>
        <taxon>Anthemideae</taxon>
        <taxon>Anthemidinae</taxon>
        <taxon>Tanacetum</taxon>
    </lineage>
</organism>
<dbReference type="EMBL" id="BKCJ011241047">
    <property type="protein sequence ID" value="GFD08809.1"/>
    <property type="molecule type" value="Genomic_DNA"/>
</dbReference>
<name>A0A699THM7_TANCI</name>
<reference evidence="1" key="1">
    <citation type="journal article" date="2019" name="Sci. Rep.">
        <title>Draft genome of Tanacetum cinerariifolium, the natural source of mosquito coil.</title>
        <authorList>
            <person name="Yamashiro T."/>
            <person name="Shiraishi A."/>
            <person name="Satake H."/>
            <person name="Nakayama K."/>
        </authorList>
    </citation>
    <scope>NUCLEOTIDE SEQUENCE</scope>
</reference>
<gene>
    <name evidence="1" type="ORF">Tci_880778</name>
</gene>
<proteinExistence type="predicted"/>
<feature type="non-terminal residue" evidence="1">
    <location>
        <position position="46"/>
    </location>
</feature>
<dbReference type="AlphaFoldDB" id="A0A699THM7"/>
<accession>A0A699THM7</accession>
<comment type="caution">
    <text evidence="1">The sequence shown here is derived from an EMBL/GenBank/DDBJ whole genome shotgun (WGS) entry which is preliminary data.</text>
</comment>